<dbReference type="InterPro" id="IPR035668">
    <property type="entry name" value="Amicyanin"/>
</dbReference>
<keyword evidence="2" id="KW-0732">Signal</keyword>
<dbReference type="AlphaFoldDB" id="A0A4R5LY51"/>
<dbReference type="InterPro" id="IPR008972">
    <property type="entry name" value="Cupredoxin"/>
</dbReference>
<evidence type="ECO:0000313" key="4">
    <source>
        <dbReference type="EMBL" id="TDG16855.1"/>
    </source>
</evidence>
<dbReference type="PANTHER" id="PTHR36507">
    <property type="entry name" value="BLL1555 PROTEIN"/>
    <property type="match status" value="1"/>
</dbReference>
<organism evidence="4 5">
    <name type="scientific">Paraburkholderia silviterrae</name>
    <dbReference type="NCBI Taxonomy" id="2528715"/>
    <lineage>
        <taxon>Bacteria</taxon>
        <taxon>Pseudomonadati</taxon>
        <taxon>Pseudomonadota</taxon>
        <taxon>Betaproteobacteria</taxon>
        <taxon>Burkholderiales</taxon>
        <taxon>Burkholderiaceae</taxon>
        <taxon>Paraburkholderia</taxon>
    </lineage>
</organism>
<feature type="domain" description="EfeO-type cupredoxin-like" evidence="3">
    <location>
        <begin position="11"/>
        <end position="106"/>
    </location>
</feature>
<dbReference type="OrthoDB" id="9757546at2"/>
<dbReference type="GO" id="GO:0042597">
    <property type="term" value="C:periplasmic space"/>
    <property type="evidence" value="ECO:0007669"/>
    <property type="project" value="UniProtKB-SubCell"/>
</dbReference>
<dbReference type="SUPFAM" id="SSF49503">
    <property type="entry name" value="Cupredoxins"/>
    <property type="match status" value="1"/>
</dbReference>
<evidence type="ECO:0000256" key="2">
    <source>
        <dbReference type="SAM" id="SignalP"/>
    </source>
</evidence>
<evidence type="ECO:0000313" key="5">
    <source>
        <dbReference type="Proteomes" id="UP000295722"/>
    </source>
</evidence>
<dbReference type="Proteomes" id="UP000295722">
    <property type="component" value="Unassembled WGS sequence"/>
</dbReference>
<dbReference type="Gene3D" id="2.60.40.420">
    <property type="entry name" value="Cupredoxins - blue copper proteins"/>
    <property type="match status" value="1"/>
</dbReference>
<feature type="signal peptide" evidence="2">
    <location>
        <begin position="1"/>
        <end position="25"/>
    </location>
</feature>
<name>A0A4R5LY51_9BURK</name>
<dbReference type="PANTHER" id="PTHR36507:SF1">
    <property type="entry name" value="BLL1555 PROTEIN"/>
    <property type="match status" value="1"/>
</dbReference>
<protein>
    <submittedName>
        <fullName evidence="4">Copper-binding protein</fullName>
    </submittedName>
</protein>
<keyword evidence="5" id="KW-1185">Reference proteome</keyword>
<dbReference type="Pfam" id="PF13473">
    <property type="entry name" value="Cupredoxin_1"/>
    <property type="match status" value="1"/>
</dbReference>
<dbReference type="RefSeq" id="WP_133200227.1">
    <property type="nucleotide sequence ID" value="NZ_JBHUCW010000026.1"/>
</dbReference>
<accession>A0A4R5LY51</accession>
<feature type="chain" id="PRO_5020835353" evidence="2">
    <location>
        <begin position="26"/>
        <end position="110"/>
    </location>
</feature>
<dbReference type="EMBL" id="SMRP01000055">
    <property type="protein sequence ID" value="TDG16855.1"/>
    <property type="molecule type" value="Genomic_DNA"/>
</dbReference>
<sequence>MSRLPHVWMGVCAIVLVAGAPPAAARNHVVTIAQMRFDPPTVNVHRGDSIVWVNKDLVPHTVSADAKTFDSGSIAPGASWRYVARQPGAHPYQCRFHPTMRGTLIVEPKP</sequence>
<comment type="subcellular location">
    <subcellularLocation>
        <location evidence="1">Periplasm</location>
    </subcellularLocation>
</comment>
<gene>
    <name evidence="4" type="ORF">EYW47_39515</name>
</gene>
<dbReference type="InterPro" id="IPR052721">
    <property type="entry name" value="ET_Amicyanin"/>
</dbReference>
<evidence type="ECO:0000256" key="1">
    <source>
        <dbReference type="ARBA" id="ARBA00004418"/>
    </source>
</evidence>
<dbReference type="InterPro" id="IPR028096">
    <property type="entry name" value="EfeO_Cupredoxin"/>
</dbReference>
<comment type="caution">
    <text evidence="4">The sequence shown here is derived from an EMBL/GenBank/DDBJ whole genome shotgun (WGS) entry which is preliminary data.</text>
</comment>
<dbReference type="CDD" id="cd13921">
    <property type="entry name" value="Amicyanin"/>
    <property type="match status" value="1"/>
</dbReference>
<reference evidence="4 5" key="1">
    <citation type="submission" date="2019-03" db="EMBL/GenBank/DDBJ databases">
        <title>Paraburkholderia sp. 4M-K11, isolated from subtropical forest soil.</title>
        <authorList>
            <person name="Gao Z.-H."/>
            <person name="Qiu L.-H."/>
        </authorList>
    </citation>
    <scope>NUCLEOTIDE SEQUENCE [LARGE SCALE GENOMIC DNA]</scope>
    <source>
        <strain evidence="4 5">4M-K11</strain>
    </source>
</reference>
<proteinExistence type="predicted"/>
<evidence type="ECO:0000259" key="3">
    <source>
        <dbReference type="Pfam" id="PF13473"/>
    </source>
</evidence>